<organism evidence="2 3">
    <name type="scientific">Ensete ventricosum</name>
    <name type="common">Abyssinian banana</name>
    <name type="synonym">Musa ensete</name>
    <dbReference type="NCBI Taxonomy" id="4639"/>
    <lineage>
        <taxon>Eukaryota</taxon>
        <taxon>Viridiplantae</taxon>
        <taxon>Streptophyta</taxon>
        <taxon>Embryophyta</taxon>
        <taxon>Tracheophyta</taxon>
        <taxon>Spermatophyta</taxon>
        <taxon>Magnoliopsida</taxon>
        <taxon>Liliopsida</taxon>
        <taxon>Zingiberales</taxon>
        <taxon>Musaceae</taxon>
        <taxon>Ensete</taxon>
    </lineage>
</organism>
<accession>A0A426XKB9</accession>
<comment type="caution">
    <text evidence="2">The sequence shown here is derived from an EMBL/GenBank/DDBJ whole genome shotgun (WGS) entry which is preliminary data.</text>
</comment>
<feature type="compositionally biased region" description="Low complexity" evidence="1">
    <location>
        <begin position="28"/>
        <end position="40"/>
    </location>
</feature>
<evidence type="ECO:0000256" key="1">
    <source>
        <dbReference type="SAM" id="MobiDB-lite"/>
    </source>
</evidence>
<dbReference type="AlphaFoldDB" id="A0A426XKB9"/>
<dbReference type="EMBL" id="AMZH03019807">
    <property type="protein sequence ID" value="RRT39881.1"/>
    <property type="molecule type" value="Genomic_DNA"/>
</dbReference>
<proteinExistence type="predicted"/>
<feature type="compositionally biased region" description="Low complexity" evidence="1">
    <location>
        <begin position="1"/>
        <end position="17"/>
    </location>
</feature>
<reference evidence="2 3" key="1">
    <citation type="journal article" date="2014" name="Agronomy (Basel)">
        <title>A Draft Genome Sequence for Ensete ventricosum, the Drought-Tolerant Tree Against Hunger.</title>
        <authorList>
            <person name="Harrison J."/>
            <person name="Moore K.A."/>
            <person name="Paszkiewicz K."/>
            <person name="Jones T."/>
            <person name="Grant M."/>
            <person name="Ambacheew D."/>
            <person name="Muzemil S."/>
            <person name="Studholme D.J."/>
        </authorList>
    </citation>
    <scope>NUCLEOTIDE SEQUENCE [LARGE SCALE GENOMIC DNA]</scope>
</reference>
<evidence type="ECO:0000313" key="2">
    <source>
        <dbReference type="EMBL" id="RRT39881.1"/>
    </source>
</evidence>
<dbReference type="Proteomes" id="UP000287651">
    <property type="component" value="Unassembled WGS sequence"/>
</dbReference>
<name>A0A426XKB9_ENSVE</name>
<gene>
    <name evidence="2" type="ORF">B296_00056713</name>
</gene>
<protein>
    <submittedName>
        <fullName evidence="2">Uncharacterized protein</fullName>
    </submittedName>
</protein>
<evidence type="ECO:0000313" key="3">
    <source>
        <dbReference type="Proteomes" id="UP000287651"/>
    </source>
</evidence>
<sequence length="150" mass="16399">MSSSGSSSIRIVPSASSEGMRSEGQETSVSGSSHSGIPSPEDTRSRRDLEVIKSCHDITSVISEEGLESIRECYSIPEGYVEGNPSPFSSNPGYDQEVVGRGQAQYSFLGDLCAMRVREDDEGYYVLQMVDWASKDLSATIQARWPNLTY</sequence>
<feature type="region of interest" description="Disordered" evidence="1">
    <location>
        <begin position="1"/>
        <end position="49"/>
    </location>
</feature>